<evidence type="ECO:0000313" key="4">
    <source>
        <dbReference type="Proteomes" id="UP001069090"/>
    </source>
</evidence>
<dbReference type="AlphaFoldDB" id="A0A9J6RPP8"/>
<gene>
    <name evidence="3" type="ORF">O0V09_12815</name>
</gene>
<dbReference type="RefSeq" id="WP_258332241.1">
    <property type="nucleotide sequence ID" value="NZ_JAPTGG010000010.1"/>
</dbReference>
<keyword evidence="4" id="KW-1185">Reference proteome</keyword>
<dbReference type="Proteomes" id="UP001069090">
    <property type="component" value="Unassembled WGS sequence"/>
</dbReference>
<accession>A0A9J6RPP8</accession>
<name>A0A9J6RPP8_9GAMM</name>
<reference evidence="3 4" key="1">
    <citation type="submission" date="2022-12" db="EMBL/GenBank/DDBJ databases">
        <title>Dasania phycosphaerae sp. nov., isolated from particulate material of the south coast of Korea.</title>
        <authorList>
            <person name="Jiang Y."/>
        </authorList>
    </citation>
    <scope>NUCLEOTIDE SEQUENCE [LARGE SCALE GENOMIC DNA]</scope>
    <source>
        <strain evidence="3 4">GY-19</strain>
    </source>
</reference>
<proteinExistence type="predicted"/>
<feature type="signal peptide" evidence="1">
    <location>
        <begin position="1"/>
        <end position="22"/>
    </location>
</feature>
<evidence type="ECO:0000256" key="1">
    <source>
        <dbReference type="SAM" id="SignalP"/>
    </source>
</evidence>
<keyword evidence="1" id="KW-0732">Signal</keyword>
<dbReference type="InterPro" id="IPR013424">
    <property type="entry name" value="Ice-binding_C"/>
</dbReference>
<sequence>MTKTLTLLSSVCFFVMASTSWATPVTCGSSQRTATLDSATECKTGEGNTLGNGSTINALYGPTWTQQGSNDGANGTNGFLTTNADSWGQHVTGTWSIDASFWSLFGEAVISIHVGNGGGSPDHFAWAIETGATSGTFSYDKLNGGGGGLSNMKLWSRGTPSTVAEPGSIALLGLGLAGLVASRRKQR</sequence>
<dbReference type="EMBL" id="JAPTGG010000010">
    <property type="protein sequence ID" value="MCZ0866087.1"/>
    <property type="molecule type" value="Genomic_DNA"/>
</dbReference>
<evidence type="ECO:0000313" key="3">
    <source>
        <dbReference type="EMBL" id="MCZ0866087.1"/>
    </source>
</evidence>
<dbReference type="Pfam" id="PF07589">
    <property type="entry name" value="PEP-CTERM"/>
    <property type="match status" value="1"/>
</dbReference>
<comment type="caution">
    <text evidence="3">The sequence shown here is derived from an EMBL/GenBank/DDBJ whole genome shotgun (WGS) entry which is preliminary data.</text>
</comment>
<dbReference type="NCBIfam" id="TIGR02595">
    <property type="entry name" value="PEP_CTERM"/>
    <property type="match status" value="1"/>
</dbReference>
<evidence type="ECO:0000259" key="2">
    <source>
        <dbReference type="Pfam" id="PF07589"/>
    </source>
</evidence>
<protein>
    <submittedName>
        <fullName evidence="3">PEP-CTERM sorting domain-containing protein</fullName>
    </submittedName>
</protein>
<feature type="domain" description="Ice-binding protein C-terminal" evidence="2">
    <location>
        <begin position="165"/>
        <end position="184"/>
    </location>
</feature>
<feature type="chain" id="PRO_5039944586" evidence="1">
    <location>
        <begin position="23"/>
        <end position="187"/>
    </location>
</feature>
<organism evidence="3 4">
    <name type="scientific">Dasania phycosphaerae</name>
    <dbReference type="NCBI Taxonomy" id="2950436"/>
    <lineage>
        <taxon>Bacteria</taxon>
        <taxon>Pseudomonadati</taxon>
        <taxon>Pseudomonadota</taxon>
        <taxon>Gammaproteobacteria</taxon>
        <taxon>Cellvibrionales</taxon>
        <taxon>Spongiibacteraceae</taxon>
        <taxon>Dasania</taxon>
    </lineage>
</organism>